<reference evidence="11 12" key="1">
    <citation type="submission" date="2019-03" db="EMBL/GenBank/DDBJ databases">
        <title>Genomic Encyclopedia of Type Strains, Phase IV (KMG-IV): sequencing the most valuable type-strain genomes for metagenomic binning, comparative biology and taxonomic classification.</title>
        <authorList>
            <person name="Goeker M."/>
        </authorList>
    </citation>
    <scope>NUCLEOTIDE SEQUENCE [LARGE SCALE GENOMIC DNA]</scope>
    <source>
        <strain evidence="11 12">DSM 25488</strain>
    </source>
</reference>
<dbReference type="PANTHER" id="PTHR30413:SF10">
    <property type="entry name" value="CAPSULE POLYSACCHARIDE EXPORT INNER-MEMBRANE PROTEIN CTRC"/>
    <property type="match status" value="1"/>
</dbReference>
<evidence type="ECO:0000313" key="12">
    <source>
        <dbReference type="Proteomes" id="UP000295724"/>
    </source>
</evidence>
<proteinExistence type="inferred from homology"/>
<keyword evidence="3 9" id="KW-0813">Transport</keyword>
<dbReference type="InterPro" id="IPR047817">
    <property type="entry name" value="ABC2_TM_bact-type"/>
</dbReference>
<feature type="transmembrane region" description="Helical" evidence="9">
    <location>
        <begin position="96"/>
        <end position="124"/>
    </location>
</feature>
<accession>A0A4R6XMC7</accession>
<sequence>MFLYFLQREVKNKYNSTWSTLFWLVIQPMLTLSVYYFVFTHIFNARLGDDEHISFIAYLAIGLWPWMAFSEALARSVTSVSERKDLIGKVKIDLRVVLLANISAIYIFHLIGFLIVVTVLMIFSEIQFSAHYFLFIIPFLILYFVSYSIGLLVASVHVFYKDILQIINALLPLMFFTVPIIYSINIIPVEYHNIMSFNPLFEIINSFHHIFFYFDKFSALSLLKYCMVIVPIYFFTNWFYKKLAPEFDDYI</sequence>
<keyword evidence="6 9" id="KW-1133">Transmembrane helix</keyword>
<dbReference type="GO" id="GO:0015774">
    <property type="term" value="P:polysaccharide transport"/>
    <property type="evidence" value="ECO:0007669"/>
    <property type="project" value="UniProtKB-KW"/>
</dbReference>
<comment type="similarity">
    <text evidence="2 9">Belongs to the ABC-2 integral membrane protein family.</text>
</comment>
<feature type="transmembrane region" description="Helical" evidence="9">
    <location>
        <begin position="130"/>
        <end position="154"/>
    </location>
</feature>
<name>A0A4R6XMC7_9GAMM</name>
<evidence type="ECO:0000256" key="4">
    <source>
        <dbReference type="ARBA" id="ARBA00022475"/>
    </source>
</evidence>
<evidence type="ECO:0000256" key="6">
    <source>
        <dbReference type="ARBA" id="ARBA00022989"/>
    </source>
</evidence>
<dbReference type="PROSITE" id="PS51012">
    <property type="entry name" value="ABC_TM2"/>
    <property type="match status" value="1"/>
</dbReference>
<feature type="domain" description="ABC transmembrane type-2" evidence="10">
    <location>
        <begin position="19"/>
        <end position="243"/>
    </location>
</feature>
<dbReference type="OrthoDB" id="9786910at2"/>
<protein>
    <recommendedName>
        <fullName evidence="9">Transport permease protein</fullName>
    </recommendedName>
</protein>
<dbReference type="Proteomes" id="UP000295724">
    <property type="component" value="Unassembled WGS sequence"/>
</dbReference>
<evidence type="ECO:0000259" key="10">
    <source>
        <dbReference type="PROSITE" id="PS51012"/>
    </source>
</evidence>
<feature type="transmembrane region" description="Helical" evidence="9">
    <location>
        <begin position="166"/>
        <end position="187"/>
    </location>
</feature>
<gene>
    <name evidence="11" type="ORF">C8D91_1790</name>
</gene>
<keyword evidence="4 9" id="KW-1003">Cell membrane</keyword>
<feature type="transmembrane region" description="Helical" evidence="9">
    <location>
        <begin position="222"/>
        <end position="240"/>
    </location>
</feature>
<evidence type="ECO:0000256" key="8">
    <source>
        <dbReference type="ARBA" id="ARBA00023136"/>
    </source>
</evidence>
<keyword evidence="5 9" id="KW-0812">Transmembrane</keyword>
<keyword evidence="12" id="KW-1185">Reference proteome</keyword>
<dbReference type="AlphaFoldDB" id="A0A4R6XMC7"/>
<comment type="subcellular location">
    <subcellularLocation>
        <location evidence="9">Cell inner membrane</location>
        <topology evidence="9">Multi-pass membrane protein</topology>
    </subcellularLocation>
    <subcellularLocation>
        <location evidence="1">Cell membrane</location>
        <topology evidence="1">Multi-pass membrane protein</topology>
    </subcellularLocation>
</comment>
<evidence type="ECO:0000256" key="7">
    <source>
        <dbReference type="ARBA" id="ARBA00023047"/>
    </source>
</evidence>
<organism evidence="11 12">
    <name type="scientific">Marinicella litoralis</name>
    <dbReference type="NCBI Taxonomy" id="644220"/>
    <lineage>
        <taxon>Bacteria</taxon>
        <taxon>Pseudomonadati</taxon>
        <taxon>Pseudomonadota</taxon>
        <taxon>Gammaproteobacteria</taxon>
        <taxon>Lysobacterales</taxon>
        <taxon>Marinicellaceae</taxon>
        <taxon>Marinicella</taxon>
    </lineage>
</organism>
<feature type="transmembrane region" description="Helical" evidence="9">
    <location>
        <begin position="55"/>
        <end position="75"/>
    </location>
</feature>
<evidence type="ECO:0000256" key="1">
    <source>
        <dbReference type="ARBA" id="ARBA00004651"/>
    </source>
</evidence>
<feature type="transmembrane region" description="Helical" evidence="9">
    <location>
        <begin position="21"/>
        <end position="43"/>
    </location>
</feature>
<dbReference type="PANTHER" id="PTHR30413">
    <property type="entry name" value="INNER MEMBRANE TRANSPORT PERMEASE"/>
    <property type="match status" value="1"/>
</dbReference>
<dbReference type="Pfam" id="PF01061">
    <property type="entry name" value="ABC2_membrane"/>
    <property type="match status" value="1"/>
</dbReference>
<dbReference type="RefSeq" id="WP_099018636.1">
    <property type="nucleotide sequence ID" value="NZ_NIHB01000001.1"/>
</dbReference>
<keyword evidence="7" id="KW-0625">Polysaccharide transport</keyword>
<evidence type="ECO:0000313" key="11">
    <source>
        <dbReference type="EMBL" id="TDR20812.1"/>
    </source>
</evidence>
<dbReference type="InterPro" id="IPR013525">
    <property type="entry name" value="ABC2_TM"/>
</dbReference>
<evidence type="ECO:0000256" key="2">
    <source>
        <dbReference type="ARBA" id="ARBA00007783"/>
    </source>
</evidence>
<dbReference type="GO" id="GO:0005886">
    <property type="term" value="C:plasma membrane"/>
    <property type="evidence" value="ECO:0007669"/>
    <property type="project" value="UniProtKB-SubCell"/>
</dbReference>
<keyword evidence="7" id="KW-0762">Sugar transport</keyword>
<evidence type="ECO:0000256" key="5">
    <source>
        <dbReference type="ARBA" id="ARBA00022692"/>
    </source>
</evidence>
<keyword evidence="8 9" id="KW-0472">Membrane</keyword>
<dbReference type="EMBL" id="SNZB01000003">
    <property type="protein sequence ID" value="TDR20812.1"/>
    <property type="molecule type" value="Genomic_DNA"/>
</dbReference>
<comment type="caution">
    <text evidence="11">The sequence shown here is derived from an EMBL/GenBank/DDBJ whole genome shotgun (WGS) entry which is preliminary data.</text>
</comment>
<dbReference type="GO" id="GO:0015920">
    <property type="term" value="P:lipopolysaccharide transport"/>
    <property type="evidence" value="ECO:0007669"/>
    <property type="project" value="TreeGrafter"/>
</dbReference>
<evidence type="ECO:0000256" key="9">
    <source>
        <dbReference type="RuleBase" id="RU361157"/>
    </source>
</evidence>
<evidence type="ECO:0000256" key="3">
    <source>
        <dbReference type="ARBA" id="ARBA00022448"/>
    </source>
</evidence>
<dbReference type="GO" id="GO:0140359">
    <property type="term" value="F:ABC-type transporter activity"/>
    <property type="evidence" value="ECO:0007669"/>
    <property type="project" value="InterPro"/>
</dbReference>